<reference evidence="1 2" key="1">
    <citation type="journal article" date="2012" name="Science">
        <title>The Paleozoic origin of enzymatic lignin decomposition reconstructed from 31 fungal genomes.</title>
        <authorList>
            <person name="Floudas D."/>
            <person name="Binder M."/>
            <person name="Riley R."/>
            <person name="Barry K."/>
            <person name="Blanchette R.A."/>
            <person name="Henrissat B."/>
            <person name="Martinez A.T."/>
            <person name="Otillar R."/>
            <person name="Spatafora J.W."/>
            <person name="Yadav J.S."/>
            <person name="Aerts A."/>
            <person name="Benoit I."/>
            <person name="Boyd A."/>
            <person name="Carlson A."/>
            <person name="Copeland A."/>
            <person name="Coutinho P.M."/>
            <person name="de Vries R.P."/>
            <person name="Ferreira P."/>
            <person name="Findley K."/>
            <person name="Foster B."/>
            <person name="Gaskell J."/>
            <person name="Glotzer D."/>
            <person name="Gorecki P."/>
            <person name="Heitman J."/>
            <person name="Hesse C."/>
            <person name="Hori C."/>
            <person name="Igarashi K."/>
            <person name="Jurgens J.A."/>
            <person name="Kallen N."/>
            <person name="Kersten P."/>
            <person name="Kohler A."/>
            <person name="Kuees U."/>
            <person name="Kumar T.K.A."/>
            <person name="Kuo A."/>
            <person name="LaButti K."/>
            <person name="Larrondo L.F."/>
            <person name="Lindquist E."/>
            <person name="Ling A."/>
            <person name="Lombard V."/>
            <person name="Lucas S."/>
            <person name="Lundell T."/>
            <person name="Martin R."/>
            <person name="McLaughlin D.J."/>
            <person name="Morgenstern I."/>
            <person name="Morin E."/>
            <person name="Murat C."/>
            <person name="Nagy L.G."/>
            <person name="Nolan M."/>
            <person name="Ohm R.A."/>
            <person name="Patyshakuliyeva A."/>
            <person name="Rokas A."/>
            <person name="Ruiz-Duenas F.J."/>
            <person name="Sabat G."/>
            <person name="Salamov A."/>
            <person name="Samejima M."/>
            <person name="Schmutz J."/>
            <person name="Slot J.C."/>
            <person name="St John F."/>
            <person name="Stenlid J."/>
            <person name="Sun H."/>
            <person name="Sun S."/>
            <person name="Syed K."/>
            <person name="Tsang A."/>
            <person name="Wiebenga A."/>
            <person name="Young D."/>
            <person name="Pisabarro A."/>
            <person name="Eastwood D.C."/>
            <person name="Martin F."/>
            <person name="Cullen D."/>
            <person name="Grigoriev I.V."/>
            <person name="Hibbett D.S."/>
        </authorList>
    </citation>
    <scope>NUCLEOTIDE SEQUENCE [LARGE SCALE GENOMIC DNA]</scope>
    <source>
        <strain evidence="1 2">MD-104</strain>
    </source>
</reference>
<name>A0A2H3JN25_WOLCO</name>
<evidence type="ECO:0000313" key="2">
    <source>
        <dbReference type="Proteomes" id="UP000218811"/>
    </source>
</evidence>
<evidence type="ECO:0000313" key="1">
    <source>
        <dbReference type="EMBL" id="PCH40209.1"/>
    </source>
</evidence>
<gene>
    <name evidence="1" type="ORF">WOLCODRAFT_136727</name>
</gene>
<proteinExistence type="predicted"/>
<protein>
    <submittedName>
        <fullName evidence="1">Uncharacterized protein</fullName>
    </submittedName>
</protein>
<accession>A0A2H3JN25</accession>
<sequence length="99" mass="11126">MMSVTVTHHTSVWILDFNSSATSRSLMQQLLHTQRCGAVDPKNLLSDVQPERALLVFREEPISKRPAPHEPPISLKGYPRTPILLPSYIRCHAAARCPL</sequence>
<keyword evidence="2" id="KW-1185">Reference proteome</keyword>
<organism evidence="1 2">
    <name type="scientific">Wolfiporia cocos (strain MD-104)</name>
    <name type="common">Brown rot fungus</name>
    <dbReference type="NCBI Taxonomy" id="742152"/>
    <lineage>
        <taxon>Eukaryota</taxon>
        <taxon>Fungi</taxon>
        <taxon>Dikarya</taxon>
        <taxon>Basidiomycota</taxon>
        <taxon>Agaricomycotina</taxon>
        <taxon>Agaricomycetes</taxon>
        <taxon>Polyporales</taxon>
        <taxon>Phaeolaceae</taxon>
        <taxon>Wolfiporia</taxon>
    </lineage>
</organism>
<dbReference type="AlphaFoldDB" id="A0A2H3JN25"/>
<dbReference type="Proteomes" id="UP000218811">
    <property type="component" value="Unassembled WGS sequence"/>
</dbReference>
<dbReference type="EMBL" id="KB468053">
    <property type="protein sequence ID" value="PCH40209.1"/>
    <property type="molecule type" value="Genomic_DNA"/>
</dbReference>